<protein>
    <submittedName>
        <fullName evidence="9">Caveolae-associated protein 2b</fullName>
    </submittedName>
</protein>
<feature type="coiled-coil region" evidence="6">
    <location>
        <begin position="149"/>
        <end position="176"/>
    </location>
</feature>
<evidence type="ECO:0000256" key="4">
    <source>
        <dbReference type="ARBA" id="ARBA00022490"/>
    </source>
</evidence>
<dbReference type="PANTHER" id="PTHR15240">
    <property type="entry name" value="CAVIN"/>
    <property type="match status" value="1"/>
</dbReference>
<reference evidence="9" key="1">
    <citation type="submission" date="2025-08" db="UniProtKB">
        <authorList>
            <consortium name="RefSeq"/>
        </authorList>
    </citation>
    <scope>IDENTIFICATION</scope>
</reference>
<dbReference type="OrthoDB" id="8910748at2759"/>
<organism evidence="8 9">
    <name type="scientific">Clupea harengus</name>
    <name type="common">Atlantic herring</name>
    <dbReference type="NCBI Taxonomy" id="7950"/>
    <lineage>
        <taxon>Eukaryota</taxon>
        <taxon>Metazoa</taxon>
        <taxon>Chordata</taxon>
        <taxon>Craniata</taxon>
        <taxon>Vertebrata</taxon>
        <taxon>Euteleostomi</taxon>
        <taxon>Actinopterygii</taxon>
        <taxon>Neopterygii</taxon>
        <taxon>Teleostei</taxon>
        <taxon>Clupei</taxon>
        <taxon>Clupeiformes</taxon>
        <taxon>Clupeoidei</taxon>
        <taxon>Clupeidae</taxon>
        <taxon>Clupea</taxon>
    </lineage>
</organism>
<dbReference type="CTD" id="447845"/>
<sequence>MGEDAVQAERSSMISAHESQELVVPSPSPTQSSPTHSLSQLGSNAAPEPGAPAPAAPPSPTAGNLPRDGMTSPTGPVNAITVLTLLDKLVNMLDQVQENQHKMEGRQADMEGAVRGIQNDMTKLSKSHTSTSNTVSKLLEKSRKVSVHMKEVKDKMDKQASQVKKLEANHAHLLKRNNFKVLIFQEENEIPSSVFVKESPPFPRDVEENPALDTNRSHEEGLQTINLSSDEELGLDEEEEDESIGVLELQGEHMEKSRAEKMKRSSLKKMDSMKKAFSRQNIEKKMNKIGTKIVSVEQREKIKKSLTPTYPNTFKVSPLHFSLRKHRGGKGGGEAEADPEAVAGDQDENSPTAVASIELAPISPGEDLSFSELHPQLAPDTEEAKATVESMEKELDLSASVEEVSREYALSATLPQDASVCNGTEGEGKEDEEEEKEVAEAKEGETEVVVEQEEPEEDREVKGKGESAEANESPAGEEAAAEAAPPVPEAVAVQQAS</sequence>
<dbReference type="Pfam" id="PF15237">
    <property type="entry name" value="PTRF_SDPR"/>
    <property type="match status" value="1"/>
</dbReference>
<feature type="compositionally biased region" description="Pro residues" evidence="7">
    <location>
        <begin position="49"/>
        <end position="60"/>
    </location>
</feature>
<feature type="compositionally biased region" description="Low complexity" evidence="7">
    <location>
        <begin position="29"/>
        <end position="48"/>
    </location>
</feature>
<feature type="region of interest" description="Disordered" evidence="7">
    <location>
        <begin position="195"/>
        <end position="238"/>
    </location>
</feature>
<dbReference type="AlphaFoldDB" id="A0A6P3VS90"/>
<dbReference type="GO" id="GO:0005901">
    <property type="term" value="C:caveola"/>
    <property type="evidence" value="ECO:0007669"/>
    <property type="project" value="UniProtKB-SubCell"/>
</dbReference>
<dbReference type="RefSeq" id="XP_012678909.1">
    <property type="nucleotide sequence ID" value="XM_012823455.3"/>
</dbReference>
<dbReference type="Proteomes" id="UP000515152">
    <property type="component" value="Chromosome 21"/>
</dbReference>
<comment type="similarity">
    <text evidence="3">Belongs to the CAVIN family.</text>
</comment>
<proteinExistence type="inferred from homology"/>
<name>A0A6P3VS90_CLUHA</name>
<evidence type="ECO:0000313" key="9">
    <source>
        <dbReference type="RefSeq" id="XP_012678909.1"/>
    </source>
</evidence>
<dbReference type="PANTHER" id="PTHR15240:SF1">
    <property type="entry name" value="CAVEOLAE-ASSOCIATED PROTEIN 2"/>
    <property type="match status" value="1"/>
</dbReference>
<keyword evidence="8" id="KW-1185">Reference proteome</keyword>
<dbReference type="Gene3D" id="1.20.5.170">
    <property type="match status" value="1"/>
</dbReference>
<evidence type="ECO:0000256" key="3">
    <source>
        <dbReference type="ARBA" id="ARBA00008836"/>
    </source>
</evidence>
<keyword evidence="5" id="KW-0472">Membrane</keyword>
<feature type="region of interest" description="Disordered" evidence="7">
    <location>
        <begin position="1"/>
        <end position="76"/>
    </location>
</feature>
<feature type="region of interest" description="Disordered" evidence="7">
    <location>
        <begin position="415"/>
        <end position="497"/>
    </location>
</feature>
<evidence type="ECO:0000256" key="1">
    <source>
        <dbReference type="ARBA" id="ARBA00004345"/>
    </source>
</evidence>
<evidence type="ECO:0000256" key="7">
    <source>
        <dbReference type="SAM" id="MobiDB-lite"/>
    </source>
</evidence>
<dbReference type="KEGG" id="char:105896662"/>
<feature type="region of interest" description="Disordered" evidence="7">
    <location>
        <begin position="253"/>
        <end position="273"/>
    </location>
</feature>
<evidence type="ECO:0000256" key="6">
    <source>
        <dbReference type="SAM" id="Coils"/>
    </source>
</evidence>
<evidence type="ECO:0000313" key="8">
    <source>
        <dbReference type="Proteomes" id="UP000515152"/>
    </source>
</evidence>
<evidence type="ECO:0000256" key="5">
    <source>
        <dbReference type="ARBA" id="ARBA00023136"/>
    </source>
</evidence>
<accession>A0A6P3VS90</accession>
<dbReference type="GO" id="GO:0005737">
    <property type="term" value="C:cytoplasm"/>
    <property type="evidence" value="ECO:0007669"/>
    <property type="project" value="UniProtKB-SubCell"/>
</dbReference>
<comment type="subcellular location">
    <subcellularLocation>
        <location evidence="2">Cytoplasm</location>
    </subcellularLocation>
    <subcellularLocation>
        <location evidence="1">Membrane</location>
        <location evidence="1">Caveola</location>
    </subcellularLocation>
</comment>
<keyword evidence="6" id="KW-0175">Coiled coil</keyword>
<feature type="compositionally biased region" description="Low complexity" evidence="7">
    <location>
        <begin position="468"/>
        <end position="497"/>
    </location>
</feature>
<feature type="compositionally biased region" description="Acidic residues" evidence="7">
    <location>
        <begin position="229"/>
        <end position="238"/>
    </location>
</feature>
<feature type="compositionally biased region" description="Acidic residues" evidence="7">
    <location>
        <begin position="446"/>
        <end position="458"/>
    </location>
</feature>
<evidence type="ECO:0000256" key="2">
    <source>
        <dbReference type="ARBA" id="ARBA00004496"/>
    </source>
</evidence>
<gene>
    <name evidence="9" type="primary">cavin2b</name>
</gene>
<dbReference type="InterPro" id="IPR026752">
    <property type="entry name" value="Cavin_fam"/>
</dbReference>
<dbReference type="GO" id="GO:0005080">
    <property type="term" value="F:protein kinase C binding"/>
    <property type="evidence" value="ECO:0007669"/>
    <property type="project" value="TreeGrafter"/>
</dbReference>
<keyword evidence="4" id="KW-0963">Cytoplasm</keyword>
<feature type="compositionally biased region" description="Acidic residues" evidence="7">
    <location>
        <begin position="428"/>
        <end position="437"/>
    </location>
</feature>
<feature type="region of interest" description="Disordered" evidence="7">
    <location>
        <begin position="324"/>
        <end position="355"/>
    </location>
</feature>
<dbReference type="GeneID" id="105896662"/>